<sequence>MTGNNNSKSTENLPNLIFSSSSNCSAAPSSSSNSSLTNPNRKESKEELTKLDIITKKLFNWANNLFIFAGTSNNNNSVNLPQEQAETPTQTPKALPRQTPKSDIPAFEFSGCYSRYHWMGSSLLFLLRTFTFIKFNRRRITTKIPNKFN</sequence>
<feature type="region of interest" description="Disordered" evidence="1">
    <location>
        <begin position="19"/>
        <end position="46"/>
    </location>
</feature>
<evidence type="ECO:0000313" key="2">
    <source>
        <dbReference type="Proteomes" id="UP000887563"/>
    </source>
</evidence>
<dbReference type="AlphaFoldDB" id="A0A914MV08"/>
<proteinExistence type="predicted"/>
<organism evidence="2 3">
    <name type="scientific">Meloidogyne incognita</name>
    <name type="common">Southern root-knot nematode worm</name>
    <name type="synonym">Oxyuris incognita</name>
    <dbReference type="NCBI Taxonomy" id="6306"/>
    <lineage>
        <taxon>Eukaryota</taxon>
        <taxon>Metazoa</taxon>
        <taxon>Ecdysozoa</taxon>
        <taxon>Nematoda</taxon>
        <taxon>Chromadorea</taxon>
        <taxon>Rhabditida</taxon>
        <taxon>Tylenchina</taxon>
        <taxon>Tylenchomorpha</taxon>
        <taxon>Tylenchoidea</taxon>
        <taxon>Meloidogynidae</taxon>
        <taxon>Meloidogyninae</taxon>
        <taxon>Meloidogyne</taxon>
        <taxon>Meloidogyne incognita group</taxon>
    </lineage>
</organism>
<evidence type="ECO:0000256" key="1">
    <source>
        <dbReference type="SAM" id="MobiDB-lite"/>
    </source>
</evidence>
<accession>A0A914MV08</accession>
<name>A0A914MV08_MELIC</name>
<evidence type="ECO:0000313" key="3">
    <source>
        <dbReference type="WBParaSite" id="Minc3s02564g30657"/>
    </source>
</evidence>
<protein>
    <submittedName>
        <fullName evidence="3">Uncharacterized protein</fullName>
    </submittedName>
</protein>
<dbReference type="WBParaSite" id="Minc3s02564g30657">
    <property type="protein sequence ID" value="Minc3s02564g30657"/>
    <property type="gene ID" value="Minc3s02564g30657"/>
</dbReference>
<reference evidence="3" key="1">
    <citation type="submission" date="2022-11" db="UniProtKB">
        <authorList>
            <consortium name="WormBaseParasite"/>
        </authorList>
    </citation>
    <scope>IDENTIFICATION</scope>
</reference>
<feature type="compositionally biased region" description="Low complexity" evidence="1">
    <location>
        <begin position="19"/>
        <end position="35"/>
    </location>
</feature>
<feature type="compositionally biased region" description="Polar residues" evidence="1">
    <location>
        <begin position="77"/>
        <end position="92"/>
    </location>
</feature>
<dbReference type="Proteomes" id="UP000887563">
    <property type="component" value="Unplaced"/>
</dbReference>
<feature type="region of interest" description="Disordered" evidence="1">
    <location>
        <begin position="77"/>
        <end position="100"/>
    </location>
</feature>
<keyword evidence="2" id="KW-1185">Reference proteome</keyword>